<organism evidence="2 3">
    <name type="scientific">Xanthobacter dioxanivorans</name>
    <dbReference type="NCBI Taxonomy" id="2528964"/>
    <lineage>
        <taxon>Bacteria</taxon>
        <taxon>Pseudomonadati</taxon>
        <taxon>Pseudomonadota</taxon>
        <taxon>Alphaproteobacteria</taxon>
        <taxon>Hyphomicrobiales</taxon>
        <taxon>Xanthobacteraceae</taxon>
        <taxon>Xanthobacter</taxon>
    </lineage>
</organism>
<accession>A0A974PRE8</accession>
<evidence type="ECO:0000313" key="3">
    <source>
        <dbReference type="Proteomes" id="UP000596427"/>
    </source>
</evidence>
<dbReference type="KEGG" id="xdi:EZH22_07070"/>
<dbReference type="EMBL" id="CP063362">
    <property type="protein sequence ID" value="QRG08091.1"/>
    <property type="molecule type" value="Genomic_DNA"/>
</dbReference>
<feature type="compositionally biased region" description="Basic and acidic residues" evidence="1">
    <location>
        <begin position="183"/>
        <end position="193"/>
    </location>
</feature>
<gene>
    <name evidence="2" type="ORF">EZH22_07070</name>
</gene>
<reference evidence="2 3" key="1">
    <citation type="submission" date="2020-10" db="EMBL/GenBank/DDBJ databases">
        <title>Degradation of 1,4-Dioxane by Xanthobacter sp. YN2, via a Novel Group-2 Soluble Di-Iron Monooxygenase.</title>
        <authorList>
            <person name="Ma F."/>
            <person name="Wang Y."/>
            <person name="Yang J."/>
            <person name="Guo H."/>
            <person name="Su D."/>
            <person name="Yu L."/>
        </authorList>
    </citation>
    <scope>NUCLEOTIDE SEQUENCE [LARGE SCALE GENOMIC DNA]</scope>
    <source>
        <strain evidence="2 3">YN2</strain>
    </source>
</reference>
<dbReference type="Proteomes" id="UP000596427">
    <property type="component" value="Chromosome"/>
</dbReference>
<dbReference type="AlphaFoldDB" id="A0A974PRE8"/>
<dbReference type="RefSeq" id="WP_203195001.1">
    <property type="nucleotide sequence ID" value="NZ_CP063362.1"/>
</dbReference>
<name>A0A974PRE8_9HYPH</name>
<protein>
    <submittedName>
        <fullName evidence="2">Uncharacterized protein</fullName>
    </submittedName>
</protein>
<sequence length="193" mass="20140">MRKSQDRLPQASGEEPVRMAALEMQGASAEARPQEASRPPGPRGPHDGRRPPPGPLALARSLASAETAIGIRAGQLDAWRDFTDALQAAVPPPPGPPAVAPPPPDRVGAASPADAFALTSAFAARVAEAGQAGVRLAQAVEVLKARLTPDQLERLARIEPTLLPPPLLPPPLPMGPPPMGPPHEPKDDRLPPR</sequence>
<feature type="region of interest" description="Disordered" evidence="1">
    <location>
        <begin position="86"/>
        <end position="110"/>
    </location>
</feature>
<proteinExistence type="predicted"/>
<feature type="region of interest" description="Disordered" evidence="1">
    <location>
        <begin position="159"/>
        <end position="193"/>
    </location>
</feature>
<evidence type="ECO:0000256" key="1">
    <source>
        <dbReference type="SAM" id="MobiDB-lite"/>
    </source>
</evidence>
<keyword evidence="3" id="KW-1185">Reference proteome</keyword>
<feature type="compositionally biased region" description="Pro residues" evidence="1">
    <location>
        <begin position="90"/>
        <end position="105"/>
    </location>
</feature>
<feature type="compositionally biased region" description="Pro residues" evidence="1">
    <location>
        <begin position="162"/>
        <end position="182"/>
    </location>
</feature>
<evidence type="ECO:0000313" key="2">
    <source>
        <dbReference type="EMBL" id="QRG08091.1"/>
    </source>
</evidence>
<feature type="region of interest" description="Disordered" evidence="1">
    <location>
        <begin position="1"/>
        <end position="57"/>
    </location>
</feature>